<dbReference type="GO" id="GO:0009432">
    <property type="term" value="P:SOS response"/>
    <property type="evidence" value="ECO:0007669"/>
    <property type="project" value="UniProtKB-UniRule"/>
</dbReference>
<dbReference type="PANTHER" id="PTHR30562">
    <property type="entry name" value="UVRC/OXIDOREDUCTASE"/>
    <property type="match status" value="1"/>
</dbReference>
<dbReference type="Pfam" id="PF01541">
    <property type="entry name" value="GIY-YIG"/>
    <property type="match status" value="1"/>
</dbReference>
<keyword evidence="2 8" id="KW-0227">DNA damage</keyword>
<dbReference type="InterPro" id="IPR038476">
    <property type="entry name" value="UvrC_RNase_H_dom_sf"/>
</dbReference>
<accession>F2LVK5</accession>
<keyword evidence="4" id="KW-0378">Hydrolase</keyword>
<dbReference type="SUPFAM" id="SSF47781">
    <property type="entry name" value="RuvA domain 2-like"/>
    <property type="match status" value="1"/>
</dbReference>
<feature type="domain" description="UvrC family homology region profile" evidence="11">
    <location>
        <begin position="266"/>
        <end position="474"/>
    </location>
</feature>
<comment type="subcellular location">
    <subcellularLocation>
        <location evidence="8">Cytoplasm</location>
    </subcellularLocation>
</comment>
<evidence type="ECO:0000256" key="8">
    <source>
        <dbReference type="HAMAP-Rule" id="MF_00203"/>
    </source>
</evidence>
<dbReference type="AlphaFoldDB" id="F2LVK5"/>
<evidence type="ECO:0000256" key="5">
    <source>
        <dbReference type="ARBA" id="ARBA00022881"/>
    </source>
</evidence>
<evidence type="ECO:0000256" key="6">
    <source>
        <dbReference type="ARBA" id="ARBA00023204"/>
    </source>
</evidence>
<gene>
    <name evidence="8" type="primary">uvrC</name>
    <name evidence="12" type="ordered locus">Hipma_0819</name>
</gene>
<evidence type="ECO:0000259" key="11">
    <source>
        <dbReference type="PROSITE" id="PS50165"/>
    </source>
</evidence>
<keyword evidence="1 8" id="KW-0963">Cytoplasm</keyword>
<dbReference type="NCBIfam" id="TIGR00194">
    <property type="entry name" value="uvrC"/>
    <property type="match status" value="1"/>
</dbReference>
<evidence type="ECO:0000256" key="4">
    <source>
        <dbReference type="ARBA" id="ARBA00022801"/>
    </source>
</evidence>
<comment type="function">
    <text evidence="8">The UvrABC repair system catalyzes the recognition and processing of DNA lesions. UvrC both incises the 5' and 3' sides of the lesion. The N-terminal half is responsible for the 3' incision and the C-terminal half is responsible for the 5' incision.</text>
</comment>
<dbReference type="CDD" id="cd10434">
    <property type="entry name" value="GIY-YIG_UvrC_Cho"/>
    <property type="match status" value="1"/>
</dbReference>
<dbReference type="PROSITE" id="PS50164">
    <property type="entry name" value="GIY_YIG"/>
    <property type="match status" value="1"/>
</dbReference>
<dbReference type="InterPro" id="IPR047296">
    <property type="entry name" value="GIY-YIG_UvrC_Cho"/>
</dbReference>
<dbReference type="GO" id="GO:0006289">
    <property type="term" value="P:nucleotide-excision repair"/>
    <property type="evidence" value="ECO:0007669"/>
    <property type="project" value="UniProtKB-UniRule"/>
</dbReference>
<dbReference type="PROSITE" id="PS50151">
    <property type="entry name" value="UVR"/>
    <property type="match status" value="1"/>
</dbReference>
<dbReference type="PROSITE" id="PS50165">
    <property type="entry name" value="UVRC"/>
    <property type="match status" value="1"/>
</dbReference>
<proteinExistence type="inferred from homology"/>
<dbReference type="Proteomes" id="UP000008139">
    <property type="component" value="Chromosome"/>
</dbReference>
<dbReference type="GO" id="GO:0005737">
    <property type="term" value="C:cytoplasm"/>
    <property type="evidence" value="ECO:0007669"/>
    <property type="project" value="UniProtKB-SubCell"/>
</dbReference>
<feature type="domain" description="GIY-YIG" evidence="10">
    <location>
        <begin position="19"/>
        <end position="97"/>
    </location>
</feature>
<dbReference type="KEGG" id="hmr:Hipma_0819"/>
<dbReference type="GO" id="GO:0009381">
    <property type="term" value="F:excinuclease ABC activity"/>
    <property type="evidence" value="ECO:0007669"/>
    <property type="project" value="UniProtKB-UniRule"/>
</dbReference>
<dbReference type="InterPro" id="IPR004791">
    <property type="entry name" value="UvrC"/>
</dbReference>
<keyword evidence="7 8" id="KW-0742">SOS response</keyword>
<keyword evidence="5 8" id="KW-0267">Excision nuclease</keyword>
<evidence type="ECO:0000256" key="7">
    <source>
        <dbReference type="ARBA" id="ARBA00023236"/>
    </source>
</evidence>
<dbReference type="SUPFAM" id="SSF46600">
    <property type="entry name" value="C-terminal UvrC-binding domain of UvrB"/>
    <property type="match status" value="1"/>
</dbReference>
<dbReference type="eggNOG" id="COG0322">
    <property type="taxonomic scope" value="Bacteria"/>
</dbReference>
<dbReference type="Gene3D" id="3.40.1440.10">
    <property type="entry name" value="GIY-YIG endonuclease"/>
    <property type="match status" value="1"/>
</dbReference>
<dbReference type="HOGENOM" id="CLU_014841_3_2_7"/>
<dbReference type="GO" id="GO:0003677">
    <property type="term" value="F:DNA binding"/>
    <property type="evidence" value="ECO:0007669"/>
    <property type="project" value="UniProtKB-UniRule"/>
</dbReference>
<dbReference type="InterPro" id="IPR001943">
    <property type="entry name" value="UVR_dom"/>
</dbReference>
<sequence>MSQKIELFKNPSLIKDIPKFPGVYIIFSSNDEILYVGKAKSLRDRLKSYLNPKEMYALKVSLIEEACSVEIITVNSELEALLLESNLIKEYRPPYNIVLRDDKSYPYLRISFSERFPRLWIARRIKNKKDFYFGPITPADKLKTLIKLLKNSFKIAQKNDKQCQGSSSACIYYQMGKCLAPCIGNISQEDYLKIIEEIKHILTNPKKIKKQLLDELNGYIERLEFEKAIQVRDKLKAIELLENKQSVSEIGEDFCDVITFERSGVVVCVYIMSIRFSNVVGNRTYFFYTDSIDDGFKESFIVQYYLNQQQVIPDVLLVDEGLNHLILKDALANQKSVDVIAPKKGARKRLLELAKKNAKMNLDIHMNQFKHNIDMLEKLKKALNLAKTPYFIDVADISHTGFENVVGGVVRYTVSGFDRSMYRRYKLDAKFEKEAMFEMLSRHKRLLLNSAHKLADLILVDGGMVQVNTAKEVFKNLPVIGISKEKIDGKAKRSLGDVKDRIYSENGVVEVDGEVLSFLQKLRDEVHRFAIEYHRKKREDYVLASALDRIEFIGPKRKKALFEKFGSIDNIKTASIEEISSVKGISRKIASIIKEKLKET</sequence>
<evidence type="ECO:0000256" key="3">
    <source>
        <dbReference type="ARBA" id="ARBA00022769"/>
    </source>
</evidence>
<dbReference type="PANTHER" id="PTHR30562:SF10">
    <property type="entry name" value="EXCINUCLEASE CHO"/>
    <property type="match status" value="1"/>
</dbReference>
<evidence type="ECO:0000256" key="2">
    <source>
        <dbReference type="ARBA" id="ARBA00022763"/>
    </source>
</evidence>
<keyword evidence="3 8" id="KW-0228">DNA excision</keyword>
<dbReference type="FunCoup" id="F2LVK5">
    <property type="interactions" value="199"/>
</dbReference>
<evidence type="ECO:0000313" key="12">
    <source>
        <dbReference type="EMBL" id="AEA33789.1"/>
    </source>
</evidence>
<dbReference type="HAMAP" id="MF_00203">
    <property type="entry name" value="UvrC"/>
    <property type="match status" value="1"/>
</dbReference>
<comment type="similarity">
    <text evidence="8">Belongs to the UvrC family.</text>
</comment>
<name>F2LVK5_HIPMA</name>
<dbReference type="InterPro" id="IPR035901">
    <property type="entry name" value="GIY-YIG_endonuc_sf"/>
</dbReference>
<comment type="subunit">
    <text evidence="8">Interacts with UvrB in an incision complex.</text>
</comment>
<dbReference type="InterPro" id="IPR000305">
    <property type="entry name" value="GIY-YIG_endonuc"/>
</dbReference>
<dbReference type="Pfam" id="PF22920">
    <property type="entry name" value="UvrC_RNaseH"/>
    <property type="match status" value="1"/>
</dbReference>
<dbReference type="Pfam" id="PF14520">
    <property type="entry name" value="HHH_5"/>
    <property type="match status" value="1"/>
</dbReference>
<evidence type="ECO:0000256" key="1">
    <source>
        <dbReference type="ARBA" id="ARBA00022490"/>
    </source>
</evidence>
<dbReference type="OrthoDB" id="9804933at2"/>
<dbReference type="SUPFAM" id="SSF82771">
    <property type="entry name" value="GIY-YIG endonuclease"/>
    <property type="match status" value="1"/>
</dbReference>
<dbReference type="EMBL" id="CP002606">
    <property type="protein sequence ID" value="AEA33789.1"/>
    <property type="molecule type" value="Genomic_DNA"/>
</dbReference>
<dbReference type="STRING" id="760142.Hipma_0819"/>
<dbReference type="Gene3D" id="1.10.150.20">
    <property type="entry name" value="5' to 3' exonuclease, C-terminal subdomain"/>
    <property type="match status" value="1"/>
</dbReference>
<feature type="domain" description="UVR" evidence="9">
    <location>
        <begin position="206"/>
        <end position="241"/>
    </location>
</feature>
<keyword evidence="13" id="KW-1185">Reference proteome</keyword>
<dbReference type="InParanoid" id="F2LVK5"/>
<evidence type="ECO:0000259" key="10">
    <source>
        <dbReference type="PROSITE" id="PS50164"/>
    </source>
</evidence>
<dbReference type="Pfam" id="PF08459">
    <property type="entry name" value="UvrC_RNaseH_dom"/>
    <property type="match status" value="1"/>
</dbReference>
<dbReference type="RefSeq" id="WP_013681830.1">
    <property type="nucleotide sequence ID" value="NC_015318.1"/>
</dbReference>
<keyword evidence="6 8" id="KW-0234">DNA repair</keyword>
<evidence type="ECO:0000259" key="9">
    <source>
        <dbReference type="PROSITE" id="PS50151"/>
    </source>
</evidence>
<dbReference type="SMART" id="SM00465">
    <property type="entry name" value="GIYc"/>
    <property type="match status" value="1"/>
</dbReference>
<protein>
    <recommendedName>
        <fullName evidence="8">UvrABC system protein C</fullName>
        <shortName evidence="8">Protein UvrC</shortName>
    </recommendedName>
    <alternativeName>
        <fullName evidence="8">Excinuclease ABC subunit C</fullName>
    </alternativeName>
</protein>
<dbReference type="Pfam" id="PF02151">
    <property type="entry name" value="UVR"/>
    <property type="match status" value="1"/>
</dbReference>
<dbReference type="Gene3D" id="3.30.420.340">
    <property type="entry name" value="UvrC, RNAse H endonuclease domain"/>
    <property type="match status" value="1"/>
</dbReference>
<reference evidence="12 13" key="1">
    <citation type="journal article" date="2011" name="Stand. Genomic Sci.">
        <title>Complete genome sequence of the thermophilic sulfur-reducer Hippea maritima type strain (MH(2)).</title>
        <authorList>
            <person name="Huntemann M."/>
            <person name="Lu M."/>
            <person name="Nolan M."/>
            <person name="Lapidus A."/>
            <person name="Lucas S."/>
            <person name="Hammon N."/>
            <person name="Deshpande S."/>
            <person name="Cheng J.F."/>
            <person name="Tapia R."/>
            <person name="Han C."/>
            <person name="Goodwin L."/>
            <person name="Pitluck S."/>
            <person name="Liolios K."/>
            <person name="Pagani I."/>
            <person name="Ivanova N."/>
            <person name="Ovchinikova G."/>
            <person name="Pati A."/>
            <person name="Chen A."/>
            <person name="Palaniappan K."/>
            <person name="Land M."/>
            <person name="Hauser L."/>
            <person name="Jeffries C.D."/>
            <person name="Detter J.C."/>
            <person name="Brambilla E.M."/>
            <person name="Rohde M."/>
            <person name="Spring S."/>
            <person name="Goker M."/>
            <person name="Woyke T."/>
            <person name="Bristow J."/>
            <person name="Eisen J.A."/>
            <person name="Markowitz V."/>
            <person name="Hugenholtz P."/>
            <person name="Kyrpides N.C."/>
            <person name="Klenk H.P."/>
            <person name="Mavromatis K."/>
        </authorList>
    </citation>
    <scope>NUCLEOTIDE SEQUENCE [LARGE SCALE GENOMIC DNA]</scope>
    <source>
        <strain evidence="13">ATCC 700847 / DSM 10411 / MH2</strain>
    </source>
</reference>
<dbReference type="InterPro" id="IPR050066">
    <property type="entry name" value="UvrABC_protein_C"/>
</dbReference>
<dbReference type="InterPro" id="IPR036876">
    <property type="entry name" value="UVR_dom_sf"/>
</dbReference>
<dbReference type="FunFam" id="3.40.1440.10:FF:000001">
    <property type="entry name" value="UvrABC system protein C"/>
    <property type="match status" value="1"/>
</dbReference>
<reference evidence="13" key="2">
    <citation type="submission" date="2011-03" db="EMBL/GenBank/DDBJ databases">
        <title>The complete genome of Hippea maritima DSM 10411.</title>
        <authorList>
            <consortium name="US DOE Joint Genome Institute (JGI-PGF)"/>
            <person name="Lucas S."/>
            <person name="Copeland A."/>
            <person name="Lapidus A."/>
            <person name="Bruce D."/>
            <person name="Goodwin L."/>
            <person name="Pitluck S."/>
            <person name="Peters L."/>
            <person name="Kyrpides N."/>
            <person name="Mavromatis K."/>
            <person name="Pagani I."/>
            <person name="Ivanova N."/>
            <person name="Mikhailova N."/>
            <person name="Lu M."/>
            <person name="Detter J.C."/>
            <person name="Tapia R."/>
            <person name="Han C."/>
            <person name="Land M."/>
            <person name="Hauser L."/>
            <person name="Markowitz V."/>
            <person name="Cheng J.-F."/>
            <person name="Hugenholtz P."/>
            <person name="Woyke T."/>
            <person name="Wu D."/>
            <person name="Spring S."/>
            <person name="Schroeder M."/>
            <person name="Brambilla E."/>
            <person name="Klenk H.-P."/>
            <person name="Eisen J.A."/>
        </authorList>
    </citation>
    <scope>NUCLEOTIDE SEQUENCE [LARGE SCALE GENOMIC DNA]</scope>
    <source>
        <strain evidence="13">ATCC 700847 / DSM 10411 / MH2</strain>
    </source>
</reference>
<evidence type="ECO:0000313" key="13">
    <source>
        <dbReference type="Proteomes" id="UP000008139"/>
    </source>
</evidence>
<dbReference type="InterPro" id="IPR001162">
    <property type="entry name" value="UvrC_RNase_H_dom"/>
</dbReference>
<dbReference type="GO" id="GO:0009380">
    <property type="term" value="C:excinuclease repair complex"/>
    <property type="evidence" value="ECO:0007669"/>
    <property type="project" value="InterPro"/>
</dbReference>
<dbReference type="InterPro" id="IPR010994">
    <property type="entry name" value="RuvA_2-like"/>
</dbReference>
<organism evidence="12 13">
    <name type="scientific">Hippea maritima (strain ATCC 700847 / DSM 10411 / MH2)</name>
    <dbReference type="NCBI Taxonomy" id="760142"/>
    <lineage>
        <taxon>Bacteria</taxon>
        <taxon>Pseudomonadati</taxon>
        <taxon>Campylobacterota</taxon>
        <taxon>Desulfurellia</taxon>
        <taxon>Desulfurellales</taxon>
        <taxon>Hippeaceae</taxon>
        <taxon>Hippea</taxon>
    </lineage>
</organism>